<dbReference type="Gene3D" id="3.40.50.880">
    <property type="match status" value="1"/>
</dbReference>
<sequence length="119" mass="13281">METGVIVIVDLGHENCQMIKEDVESFGVPAVICSHEASQEELDSLGEIKGFILNGGPHKSINGFRVDASEAIYENEIPTYSVDHASWKGVDLFTWPKDEVERKERIGKFLSETCKLDIL</sequence>
<dbReference type="EMBL" id="QRMS01000007">
    <property type="protein sequence ID" value="RHJ84072.1"/>
    <property type="molecule type" value="Genomic_DNA"/>
</dbReference>
<dbReference type="STRING" id="1776384.GCA_900086585_00450"/>
<comment type="caution">
    <text evidence="1">The sequence shown here is derived from an EMBL/GenBank/DDBJ whole genome shotgun (WGS) entry which is preliminary data.</text>
</comment>
<dbReference type="Proteomes" id="UP000284841">
    <property type="component" value="Unassembled WGS sequence"/>
</dbReference>
<gene>
    <name evidence="1" type="ORF">DW099_17900</name>
</gene>
<dbReference type="RefSeq" id="WP_118336579.1">
    <property type="nucleotide sequence ID" value="NZ_AP025567.1"/>
</dbReference>
<reference evidence="1 2" key="1">
    <citation type="submission" date="2018-08" db="EMBL/GenBank/DDBJ databases">
        <title>A genome reference for cultivated species of the human gut microbiota.</title>
        <authorList>
            <person name="Zou Y."/>
            <person name="Xue W."/>
            <person name="Luo G."/>
        </authorList>
    </citation>
    <scope>NUCLEOTIDE SEQUENCE [LARGE SCALE GENOMIC DNA]</scope>
    <source>
        <strain evidence="1 2">AM07-24</strain>
    </source>
</reference>
<evidence type="ECO:0008006" key="3">
    <source>
        <dbReference type="Google" id="ProtNLM"/>
    </source>
</evidence>
<protein>
    <recommendedName>
        <fullName evidence="3">Imidazole glycerol phosphate synthase subunit HisH</fullName>
    </recommendedName>
</protein>
<accession>A0A415DV22</accession>
<dbReference type="SUPFAM" id="SSF52317">
    <property type="entry name" value="Class I glutamine amidotransferase-like"/>
    <property type="match status" value="1"/>
</dbReference>
<evidence type="ECO:0000313" key="2">
    <source>
        <dbReference type="Proteomes" id="UP000284841"/>
    </source>
</evidence>
<evidence type="ECO:0000313" key="1">
    <source>
        <dbReference type="EMBL" id="RHJ84072.1"/>
    </source>
</evidence>
<name>A0A415DV22_9FIRM</name>
<dbReference type="OrthoDB" id="2082761at2"/>
<proteinExistence type="predicted"/>
<dbReference type="AlphaFoldDB" id="A0A415DV22"/>
<dbReference type="InterPro" id="IPR029062">
    <property type="entry name" value="Class_I_gatase-like"/>
</dbReference>
<organism evidence="1 2">
    <name type="scientific">Emergencia timonensis</name>
    <dbReference type="NCBI Taxonomy" id="1776384"/>
    <lineage>
        <taxon>Bacteria</taxon>
        <taxon>Bacillati</taxon>
        <taxon>Bacillota</taxon>
        <taxon>Clostridia</taxon>
        <taxon>Peptostreptococcales</taxon>
        <taxon>Anaerovoracaceae</taxon>
        <taxon>Emergencia</taxon>
    </lineage>
</organism>
<keyword evidence="2" id="KW-1185">Reference proteome</keyword>